<dbReference type="AlphaFoldDB" id="A0A167WSB3"/>
<feature type="region of interest" description="Disordered" evidence="4">
    <location>
        <begin position="28"/>
        <end position="55"/>
    </location>
</feature>
<gene>
    <name evidence="9" type="ORF">EN45_021350</name>
</gene>
<dbReference type="InterPro" id="IPR017853">
    <property type="entry name" value="GH"/>
</dbReference>
<feature type="signal peptide" evidence="5">
    <location>
        <begin position="1"/>
        <end position="18"/>
    </location>
</feature>
<dbReference type="SUPFAM" id="SSF49303">
    <property type="entry name" value="beta-Galactosidase/glucuronidase domain"/>
    <property type="match status" value="1"/>
</dbReference>
<dbReference type="UniPathway" id="UPA00280"/>
<dbReference type="InterPro" id="IPR008979">
    <property type="entry name" value="Galactose-bd-like_sf"/>
</dbReference>
<evidence type="ECO:0000256" key="4">
    <source>
        <dbReference type="SAM" id="MobiDB-lite"/>
    </source>
</evidence>
<evidence type="ECO:0000259" key="7">
    <source>
        <dbReference type="Pfam" id="PF02836"/>
    </source>
</evidence>
<feature type="domain" description="Beta-mannosidase-like galactose-binding" evidence="8">
    <location>
        <begin position="123"/>
        <end position="194"/>
    </location>
</feature>
<dbReference type="Proteomes" id="UP000076449">
    <property type="component" value="Chromosome I"/>
</dbReference>
<dbReference type="InterPro" id="IPR013783">
    <property type="entry name" value="Ig-like_fold"/>
</dbReference>
<proteinExistence type="inferred from homology"/>
<dbReference type="Pfam" id="PF00703">
    <property type="entry name" value="Glyco_hydro_2"/>
    <property type="match status" value="1"/>
</dbReference>
<sequence length="636" mass="71440">MHLTQSFALSCLVATGLALPGIGGTKLQENKARSPGYAPKEPPLTTPWTDKVGTNPWPEYPRPLLQRPEWKNLNGVWKYQNAENLDAVQQPPFGQELAQDVLIPSCLESGLSGIQSDWALYSWFSTSFEVSPSWKGEQVLLNFGAVDYEATVFINGQNAGFNRGGYFRFVVDVTQYLKFDQPNELLVFVHDPTDDGDYVIPIGKQTLRPSHIFYTPCSGIWQSVWLEAAPSNHITQLDLDANMDGQVSITVHSSANETAEAEVTVHKDGETVATHKGPTNEQFQFTVSSPMLWSPDSPNLYNVTVKLGDDQVESYTGFRTISRGKVDGIERPLLNGEFIFMFGTLDQGYWPDGLYTPPSKEAMVYDLQMLKKLGFNMVRKHIKIETDLFYQACDELGLLVIQDMPSLRPLQSRRDANGNSVTILPNDQQQVEFARQLDVMVNQLKSFPSIVTWVIYNEGWGQITSYHPEFALTDRVRQLDPTRLVDSTSGWVDHGAGDFSDNHHYANPQCGSPFYSTPSSPYDPSRIGFQGEFGGIGTNVSIENLWNDQAAIDTIDQTYEIDTTIEAWNYRSHRLLNELEDQVRLYACSGGVWTQTTDVEGEVNGLMTYDRRVERVDMKQWQADIKALYDAAAARS</sequence>
<protein>
    <submittedName>
        <fullName evidence="9">Beta-galactosidase</fullName>
    </submittedName>
</protein>
<name>A0A167WSB3_PENCH</name>
<dbReference type="GO" id="GO:0005975">
    <property type="term" value="P:carbohydrate metabolic process"/>
    <property type="evidence" value="ECO:0007669"/>
    <property type="project" value="InterPro"/>
</dbReference>
<keyword evidence="2" id="KW-0378">Hydrolase</keyword>
<feature type="chain" id="PRO_5007894070" evidence="5">
    <location>
        <begin position="19"/>
        <end position="636"/>
    </location>
</feature>
<dbReference type="SUPFAM" id="SSF51445">
    <property type="entry name" value="(Trans)glycosidases"/>
    <property type="match status" value="1"/>
</dbReference>
<organism evidence="9">
    <name type="scientific">Penicillium chrysogenum</name>
    <name type="common">Penicillium notatum</name>
    <dbReference type="NCBI Taxonomy" id="5076"/>
    <lineage>
        <taxon>Eukaryota</taxon>
        <taxon>Fungi</taxon>
        <taxon>Dikarya</taxon>
        <taxon>Ascomycota</taxon>
        <taxon>Pezizomycotina</taxon>
        <taxon>Eurotiomycetes</taxon>
        <taxon>Eurotiomycetidae</taxon>
        <taxon>Eurotiales</taxon>
        <taxon>Aspergillaceae</taxon>
        <taxon>Penicillium</taxon>
        <taxon>Penicillium chrysogenum species complex</taxon>
    </lineage>
</organism>
<feature type="domain" description="Glycoside hydrolase family 2 immunoglobulin-like beta-sandwich" evidence="6">
    <location>
        <begin position="237"/>
        <end position="319"/>
    </location>
</feature>
<keyword evidence="3" id="KW-0326">Glycosidase</keyword>
<dbReference type="Gene3D" id="2.60.120.260">
    <property type="entry name" value="Galactose-binding domain-like"/>
    <property type="match status" value="1"/>
</dbReference>
<dbReference type="PANTHER" id="PTHR42732">
    <property type="entry name" value="BETA-GALACTOSIDASE"/>
    <property type="match status" value="1"/>
</dbReference>
<dbReference type="Gene3D" id="2.60.40.10">
    <property type="entry name" value="Immunoglobulins"/>
    <property type="match status" value="1"/>
</dbReference>
<dbReference type="Pfam" id="PF22666">
    <property type="entry name" value="Glyco_hydro_2_N2"/>
    <property type="match status" value="1"/>
</dbReference>
<evidence type="ECO:0000256" key="2">
    <source>
        <dbReference type="ARBA" id="ARBA00022801"/>
    </source>
</evidence>
<dbReference type="SUPFAM" id="SSF49785">
    <property type="entry name" value="Galactose-binding domain-like"/>
    <property type="match status" value="1"/>
</dbReference>
<dbReference type="InterPro" id="IPR054593">
    <property type="entry name" value="Beta-mannosidase-like_N2"/>
</dbReference>
<evidence type="ECO:0000256" key="1">
    <source>
        <dbReference type="ARBA" id="ARBA00007401"/>
    </source>
</evidence>
<evidence type="ECO:0000256" key="5">
    <source>
        <dbReference type="SAM" id="SignalP"/>
    </source>
</evidence>
<dbReference type="Gene3D" id="3.20.20.80">
    <property type="entry name" value="Glycosidases"/>
    <property type="match status" value="1"/>
</dbReference>
<reference evidence="9" key="1">
    <citation type="journal article" date="2014" name="Genome Announc.">
        <title>Complete sequencing and chromosome-scale genome assembly of the industrial progenitor strain P2niaD18 from the penicillin producer Penicillium chrysogenum.</title>
        <authorList>
            <person name="Specht T."/>
            <person name="Dahlmann T.A."/>
            <person name="Zadra I."/>
            <person name="Kurnsteiner H."/>
            <person name="Kuck U."/>
        </authorList>
    </citation>
    <scope>NUCLEOTIDE SEQUENCE [LARGE SCALE GENOMIC DNA]</scope>
    <source>
        <strain evidence="9">P2niaD18</strain>
    </source>
</reference>
<feature type="domain" description="Glycoside hydrolase family 2 catalytic" evidence="7">
    <location>
        <begin position="360"/>
        <end position="490"/>
    </location>
</feature>
<keyword evidence="5" id="KW-0732">Signal</keyword>
<dbReference type="InterPro" id="IPR036156">
    <property type="entry name" value="Beta-gal/glucu_dom_sf"/>
</dbReference>
<dbReference type="PANTHER" id="PTHR42732:SF2">
    <property type="entry name" value="BETA-MANNOSIDASE"/>
    <property type="match status" value="1"/>
</dbReference>
<dbReference type="EMBL" id="CM002798">
    <property type="protein sequence ID" value="KZN91992.1"/>
    <property type="molecule type" value="Genomic_DNA"/>
</dbReference>
<dbReference type="GO" id="GO:0004553">
    <property type="term" value="F:hydrolase activity, hydrolyzing O-glycosyl compounds"/>
    <property type="evidence" value="ECO:0007669"/>
    <property type="project" value="InterPro"/>
</dbReference>
<dbReference type="InterPro" id="IPR006103">
    <property type="entry name" value="Glyco_hydro_2_cat"/>
</dbReference>
<dbReference type="InterPro" id="IPR006102">
    <property type="entry name" value="Ig-like_GH2"/>
</dbReference>
<dbReference type="InterPro" id="IPR051913">
    <property type="entry name" value="GH2_Domain-Containing"/>
</dbReference>
<evidence type="ECO:0000259" key="8">
    <source>
        <dbReference type="Pfam" id="PF22666"/>
    </source>
</evidence>
<evidence type="ECO:0000256" key="3">
    <source>
        <dbReference type="ARBA" id="ARBA00023295"/>
    </source>
</evidence>
<evidence type="ECO:0000259" key="6">
    <source>
        <dbReference type="Pfam" id="PF00703"/>
    </source>
</evidence>
<accession>A0A167WSB3</accession>
<dbReference type="Pfam" id="PF02836">
    <property type="entry name" value="Glyco_hydro_2_C"/>
    <property type="match status" value="1"/>
</dbReference>
<evidence type="ECO:0000313" key="9">
    <source>
        <dbReference type="EMBL" id="KZN91992.1"/>
    </source>
</evidence>
<comment type="similarity">
    <text evidence="1">Belongs to the glycosyl hydrolase 2 family.</text>
</comment>